<dbReference type="AlphaFoldDB" id="A0A4Z0GPI7"/>
<dbReference type="NCBIfam" id="TIGR00410">
    <property type="entry name" value="lacE"/>
    <property type="match status" value="1"/>
</dbReference>
<feature type="transmembrane region" description="Helical" evidence="9">
    <location>
        <begin position="381"/>
        <end position="411"/>
    </location>
</feature>
<dbReference type="Proteomes" id="UP000298347">
    <property type="component" value="Unassembled WGS sequence"/>
</dbReference>
<keyword evidence="12" id="KW-1185">Reference proteome</keyword>
<dbReference type="PIRSF" id="PIRSF006351">
    <property type="entry name" value="PTS_EIIC-Cellobiose"/>
    <property type="match status" value="1"/>
</dbReference>
<dbReference type="InterPro" id="IPR051088">
    <property type="entry name" value="PTS_Sugar-EIIC/EIIB"/>
</dbReference>
<organism evidence="11 12">
    <name type="scientific">Sporolactobacillus shoreae</name>
    <dbReference type="NCBI Taxonomy" id="1465501"/>
    <lineage>
        <taxon>Bacteria</taxon>
        <taxon>Bacillati</taxon>
        <taxon>Bacillota</taxon>
        <taxon>Bacilli</taxon>
        <taxon>Bacillales</taxon>
        <taxon>Sporolactobacillaceae</taxon>
        <taxon>Sporolactobacillus</taxon>
    </lineage>
</organism>
<dbReference type="InterPro" id="IPR003352">
    <property type="entry name" value="PTS_EIIC"/>
</dbReference>
<dbReference type="InterPro" id="IPR004501">
    <property type="entry name" value="PTS_EIIC_3"/>
</dbReference>
<feature type="transmembrane region" description="Helical" evidence="9">
    <location>
        <begin position="144"/>
        <end position="162"/>
    </location>
</feature>
<dbReference type="GO" id="GO:1901264">
    <property type="term" value="P:carbohydrate derivative transport"/>
    <property type="evidence" value="ECO:0007669"/>
    <property type="project" value="TreeGrafter"/>
</dbReference>
<feature type="domain" description="PTS EIIC type-3" evidence="10">
    <location>
        <begin position="8"/>
        <end position="413"/>
    </location>
</feature>
<feature type="transmembrane region" description="Helical" evidence="9">
    <location>
        <begin position="230"/>
        <end position="252"/>
    </location>
</feature>
<keyword evidence="5 9" id="KW-0812">Transmembrane</keyword>
<dbReference type="RefSeq" id="WP_135348773.1">
    <property type="nucleotide sequence ID" value="NZ_SRJD01000011.1"/>
</dbReference>
<evidence type="ECO:0000256" key="3">
    <source>
        <dbReference type="ARBA" id="ARBA00022475"/>
    </source>
</evidence>
<dbReference type="GO" id="GO:0008982">
    <property type="term" value="F:protein-N(PI)-phosphohistidine-sugar phosphotransferase activity"/>
    <property type="evidence" value="ECO:0007669"/>
    <property type="project" value="UniProtKB-UniRule"/>
</dbReference>
<evidence type="ECO:0000256" key="2">
    <source>
        <dbReference type="ARBA" id="ARBA00022448"/>
    </source>
</evidence>
<dbReference type="GO" id="GO:0005886">
    <property type="term" value="C:plasma membrane"/>
    <property type="evidence" value="ECO:0007669"/>
    <property type="project" value="UniProtKB-SubCell"/>
</dbReference>
<comment type="subcellular location">
    <subcellularLocation>
        <location evidence="1">Cell membrane</location>
        <topology evidence="1">Multi-pass membrane protein</topology>
    </subcellularLocation>
</comment>
<reference evidence="11 12" key="1">
    <citation type="journal article" date="2015" name="Int. J. Syst. Evol. Microbiol.">
        <title>Sporolactobacillus shoreae sp. nov. and Sporolactobacillus spathodeae sp. nov., two spore-forming lactic acid bacteria isolated from tree barks in Thailand.</title>
        <authorList>
            <person name="Thamacharoensuk T."/>
            <person name="Kitahara M."/>
            <person name="Ohkuma M."/>
            <person name="Thongchul N."/>
            <person name="Tanasupawat S."/>
        </authorList>
    </citation>
    <scope>NUCLEOTIDE SEQUENCE [LARGE SCALE GENOMIC DNA]</scope>
    <source>
        <strain evidence="11 12">BK92</strain>
    </source>
</reference>
<feature type="transmembrane region" description="Helical" evidence="9">
    <location>
        <begin position="106"/>
        <end position="124"/>
    </location>
</feature>
<dbReference type="OrthoDB" id="1641940at2"/>
<feature type="transmembrane region" description="Helical" evidence="9">
    <location>
        <begin position="174"/>
        <end position="194"/>
    </location>
</feature>
<protein>
    <recommendedName>
        <fullName evidence="8">Permease IIC component</fullName>
    </recommendedName>
</protein>
<proteinExistence type="predicted"/>
<evidence type="ECO:0000259" key="10">
    <source>
        <dbReference type="PROSITE" id="PS51105"/>
    </source>
</evidence>
<evidence type="ECO:0000256" key="6">
    <source>
        <dbReference type="ARBA" id="ARBA00022989"/>
    </source>
</evidence>
<keyword evidence="2 8" id="KW-0813">Transport</keyword>
<feature type="transmembrane region" description="Helical" evidence="9">
    <location>
        <begin position="288"/>
        <end position="310"/>
    </location>
</feature>
<keyword evidence="7 8" id="KW-0472">Membrane</keyword>
<sequence>MNGVINWLEDKFMGPLGKMAQNIYLQSIRDAFVIFALPVILTGALFLIVANPPTSVDWPIIHAWANAVTPIAPQIMFPFNLTFGIMAVTVAFGVGYSLGERRELDSVMSGMLSMLAFFMTAFPVTDITKVPFGDVLNYLGGQGLFVAIILGILTTEFMRFLISKGFAFEMPAGVPPYVMRVFRALVPFMITLPLVWALEWITWANFHITIPQAVLELFKPLVSASNSYPAALGMILLMLLLWFMGIHGMNVVSSVVYPFWMSNLADNAKAVAAGQPAHGIVVEPFFHMFAHIGGSGATFGLALFMLFSASKQIKQIGRTAIIPTLFNINEPILFGLPIVLNPIMLIPFVLGPTIIVTLNYILFATGALPPVIIQPPFTVPIFLGGFIATGGHFFAGLIQIIDAAIAAVIYYPFFKKYEAQLVNQEKESAEEVAEAK</sequence>
<feature type="transmembrane region" description="Helical" evidence="9">
    <location>
        <begin position="331"/>
        <end position="361"/>
    </location>
</feature>
<evidence type="ECO:0000256" key="5">
    <source>
        <dbReference type="ARBA" id="ARBA00022692"/>
    </source>
</evidence>
<comment type="caution">
    <text evidence="11">The sequence shown here is derived from an EMBL/GenBank/DDBJ whole genome shotgun (WGS) entry which is preliminary data.</text>
</comment>
<dbReference type="EMBL" id="SRJD01000011">
    <property type="protein sequence ID" value="TGA97841.1"/>
    <property type="molecule type" value="Genomic_DNA"/>
</dbReference>
<comment type="function">
    <text evidence="8">The phosphoenolpyruvate-dependent sugar phosphotransferase system (PTS), a major carbohydrate active -transport system, catalyzes the phosphorylation of incoming sugar substrates concomitant with their translocation across the cell membrane.</text>
</comment>
<evidence type="ECO:0000256" key="8">
    <source>
        <dbReference type="PIRNR" id="PIRNR006351"/>
    </source>
</evidence>
<evidence type="ECO:0000256" key="1">
    <source>
        <dbReference type="ARBA" id="ARBA00004651"/>
    </source>
</evidence>
<feature type="transmembrane region" description="Helical" evidence="9">
    <location>
        <begin position="71"/>
        <end position="94"/>
    </location>
</feature>
<evidence type="ECO:0000256" key="7">
    <source>
        <dbReference type="ARBA" id="ARBA00023136"/>
    </source>
</evidence>
<gene>
    <name evidence="11" type="ORF">E4665_10610</name>
</gene>
<dbReference type="PANTHER" id="PTHR33989:SF11">
    <property type="entry name" value="LICHENAN PERMEASE IIC COMPONENT"/>
    <property type="match status" value="1"/>
</dbReference>
<keyword evidence="3 8" id="KW-1003">Cell membrane</keyword>
<evidence type="ECO:0000256" key="4">
    <source>
        <dbReference type="ARBA" id="ARBA00022597"/>
    </source>
</evidence>
<dbReference type="Pfam" id="PF02378">
    <property type="entry name" value="PTS_EIIC"/>
    <property type="match status" value="1"/>
</dbReference>
<accession>A0A4Z0GPI7</accession>
<feature type="transmembrane region" description="Helical" evidence="9">
    <location>
        <begin position="31"/>
        <end position="51"/>
    </location>
</feature>
<evidence type="ECO:0000256" key="9">
    <source>
        <dbReference type="SAM" id="Phobius"/>
    </source>
</evidence>
<evidence type="ECO:0000313" key="11">
    <source>
        <dbReference type="EMBL" id="TGA97841.1"/>
    </source>
</evidence>
<dbReference type="GO" id="GO:0009401">
    <property type="term" value="P:phosphoenolpyruvate-dependent sugar phosphotransferase system"/>
    <property type="evidence" value="ECO:0007669"/>
    <property type="project" value="InterPro"/>
</dbReference>
<keyword evidence="4 8" id="KW-0762">Sugar transport</keyword>
<dbReference type="InterPro" id="IPR004796">
    <property type="entry name" value="PTS_IIC_cello"/>
</dbReference>
<evidence type="ECO:0000313" key="12">
    <source>
        <dbReference type="Proteomes" id="UP000298347"/>
    </source>
</evidence>
<dbReference type="PANTHER" id="PTHR33989">
    <property type="match status" value="1"/>
</dbReference>
<dbReference type="PROSITE" id="PS51105">
    <property type="entry name" value="PTS_EIIC_TYPE_3"/>
    <property type="match status" value="1"/>
</dbReference>
<keyword evidence="6 9" id="KW-1133">Transmembrane helix</keyword>
<name>A0A4Z0GPI7_9BACL</name>